<proteinExistence type="predicted"/>
<evidence type="ECO:0000313" key="3">
    <source>
        <dbReference type="Proteomes" id="UP001153678"/>
    </source>
</evidence>
<reference evidence="2" key="1">
    <citation type="submission" date="2022-08" db="EMBL/GenBank/DDBJ databases">
        <authorList>
            <person name="Kallberg Y."/>
            <person name="Tangrot J."/>
            <person name="Rosling A."/>
        </authorList>
    </citation>
    <scope>NUCLEOTIDE SEQUENCE</scope>
    <source>
        <strain evidence="2">Wild A</strain>
    </source>
</reference>
<protein>
    <submittedName>
        <fullName evidence="2">3713_t:CDS:1</fullName>
    </submittedName>
</protein>
<organism evidence="2 3">
    <name type="scientific">Funneliformis geosporum</name>
    <dbReference type="NCBI Taxonomy" id="1117311"/>
    <lineage>
        <taxon>Eukaryota</taxon>
        <taxon>Fungi</taxon>
        <taxon>Fungi incertae sedis</taxon>
        <taxon>Mucoromycota</taxon>
        <taxon>Glomeromycotina</taxon>
        <taxon>Glomeromycetes</taxon>
        <taxon>Glomerales</taxon>
        <taxon>Glomeraceae</taxon>
        <taxon>Funneliformis</taxon>
    </lineage>
</organism>
<dbReference type="AlphaFoldDB" id="A0A9W4SKI4"/>
<dbReference type="InterPro" id="IPR044822">
    <property type="entry name" value="Myb_DNA-bind_4"/>
</dbReference>
<keyword evidence="3" id="KW-1185">Reference proteome</keyword>
<dbReference type="EMBL" id="CAMKVN010000857">
    <property type="protein sequence ID" value="CAI2171771.1"/>
    <property type="molecule type" value="Genomic_DNA"/>
</dbReference>
<name>A0A9W4SKI4_9GLOM</name>
<gene>
    <name evidence="2" type="ORF">FWILDA_LOCUS5246</name>
</gene>
<dbReference type="OrthoDB" id="2320248at2759"/>
<dbReference type="Pfam" id="PF13837">
    <property type="entry name" value="Myb_DNA-bind_4"/>
    <property type="match status" value="1"/>
</dbReference>
<evidence type="ECO:0000313" key="2">
    <source>
        <dbReference type="EMBL" id="CAI2171771.1"/>
    </source>
</evidence>
<dbReference type="Gene3D" id="1.10.10.60">
    <property type="entry name" value="Homeodomain-like"/>
    <property type="match status" value="1"/>
</dbReference>
<feature type="domain" description="Myb/SANT-like DNA-binding" evidence="1">
    <location>
        <begin position="66"/>
        <end position="146"/>
    </location>
</feature>
<sequence length="180" mass="21240">MKIYKVSCEFQCEQQRREFSKIDQELIKSGLIHYLMQAQYFPFQIDNKHQACDSQNCEEKNHNGKCKWDEKSTKALLLYLKEHKKEVLQLECRGKTAGKVRKELWDDVATAISNECCTYTDIQCAIKWKNIKQNHDKSPKYQYKDEVETIICENRISKRKMGGGIDKRRMSAKKARKFGC</sequence>
<comment type="caution">
    <text evidence="2">The sequence shown here is derived from an EMBL/GenBank/DDBJ whole genome shotgun (WGS) entry which is preliminary data.</text>
</comment>
<dbReference type="Proteomes" id="UP001153678">
    <property type="component" value="Unassembled WGS sequence"/>
</dbReference>
<evidence type="ECO:0000259" key="1">
    <source>
        <dbReference type="Pfam" id="PF13837"/>
    </source>
</evidence>
<accession>A0A9W4SKI4</accession>